<dbReference type="SUPFAM" id="SSF55120">
    <property type="entry name" value="Pseudouridine synthase"/>
    <property type="match status" value="1"/>
</dbReference>
<dbReference type="Pfam" id="PF00849">
    <property type="entry name" value="PseudoU_synth_2"/>
    <property type="match status" value="1"/>
</dbReference>
<keyword evidence="2" id="KW-0819">tRNA processing</keyword>
<comment type="function">
    <text evidence="6">Dual specificity enzyme that catalyzes the synthesis of pseudouridine from uracil-746 in 23S ribosomal RNA and from uracil-32 in the anticodon stem and loop of transfer RNAs.</text>
</comment>
<sequence>MTDFLSQPVVYNPPLDPYIEVIYRDGHLLVLNKPSGLLHVPGRHPALSDCLQSRVREAYPLASTIHRLDKDTSGIVVMALNKEAHARVAAQFEARTAAKTYCARVWGVIGEPAGEVDLPLGDDRDHMPRQRVDHERGKHAQTRWEVIARETQATRVRLFPLTGRTHQLRVHMLALGHPILGDALYAHEAAFGAAGRLQLHAESLTLLHPADGRERRFAAPCPF</sequence>
<dbReference type="AlphaFoldDB" id="A0A7T5R256"/>
<dbReference type="GO" id="GO:0160151">
    <property type="term" value="F:tRNA pseudouridine(32) synthase activity"/>
    <property type="evidence" value="ECO:0007669"/>
    <property type="project" value="UniProtKB-EC"/>
</dbReference>
<dbReference type="GO" id="GO:0160142">
    <property type="term" value="F:23S rRNA pseudouridine(746) synthase activity"/>
    <property type="evidence" value="ECO:0007669"/>
    <property type="project" value="UniProtKB-EC"/>
</dbReference>
<evidence type="ECO:0000256" key="7">
    <source>
        <dbReference type="ARBA" id="ARBA00038944"/>
    </source>
</evidence>
<dbReference type="InterPro" id="IPR006145">
    <property type="entry name" value="PsdUridine_synth_RsuA/RluA"/>
</dbReference>
<evidence type="ECO:0000256" key="6">
    <source>
        <dbReference type="ARBA" id="ARBA00037305"/>
    </source>
</evidence>
<comment type="catalytic activity">
    <reaction evidence="4">
        <text>uridine(32) in tRNA = pseudouridine(32) in tRNA</text>
        <dbReference type="Rhea" id="RHEA:42544"/>
        <dbReference type="Rhea" id="RHEA-COMP:10107"/>
        <dbReference type="Rhea" id="RHEA-COMP:10108"/>
        <dbReference type="ChEBI" id="CHEBI:65314"/>
        <dbReference type="ChEBI" id="CHEBI:65315"/>
        <dbReference type="EC" id="5.4.99.28"/>
    </reaction>
</comment>
<organism evidence="16 17">
    <name type="scientific">Micavibrio aeruginosavorus</name>
    <dbReference type="NCBI Taxonomy" id="349221"/>
    <lineage>
        <taxon>Bacteria</taxon>
        <taxon>Pseudomonadati</taxon>
        <taxon>Bdellovibrionota</taxon>
        <taxon>Bdellovibrionia</taxon>
        <taxon>Bdellovibrionales</taxon>
        <taxon>Pseudobdellovibrionaceae</taxon>
        <taxon>Micavibrio</taxon>
    </lineage>
</organism>
<dbReference type="GO" id="GO:0008033">
    <property type="term" value="P:tRNA processing"/>
    <property type="evidence" value="ECO:0007669"/>
    <property type="project" value="UniProtKB-KW"/>
</dbReference>
<dbReference type="InterPro" id="IPR050188">
    <property type="entry name" value="RluA_PseudoU_synthase"/>
</dbReference>
<evidence type="ECO:0000256" key="5">
    <source>
        <dbReference type="ARBA" id="ARBA00036916"/>
    </source>
</evidence>
<evidence type="ECO:0000256" key="10">
    <source>
        <dbReference type="ARBA" id="ARBA00041266"/>
    </source>
</evidence>
<evidence type="ECO:0000256" key="14">
    <source>
        <dbReference type="ARBA" id="ARBA00043143"/>
    </source>
</evidence>
<dbReference type="InterPro" id="IPR020103">
    <property type="entry name" value="PsdUridine_synth_cat_dom_sf"/>
</dbReference>
<evidence type="ECO:0000256" key="1">
    <source>
        <dbReference type="ARBA" id="ARBA00022552"/>
    </source>
</evidence>
<dbReference type="PROSITE" id="PS01129">
    <property type="entry name" value="PSI_RLU"/>
    <property type="match status" value="1"/>
</dbReference>
<dbReference type="PANTHER" id="PTHR21600">
    <property type="entry name" value="MITOCHONDRIAL RNA PSEUDOURIDINE SYNTHASE"/>
    <property type="match status" value="1"/>
</dbReference>
<evidence type="ECO:0000256" key="8">
    <source>
        <dbReference type="ARBA" id="ARBA00038945"/>
    </source>
</evidence>
<evidence type="ECO:0000256" key="11">
    <source>
        <dbReference type="ARBA" id="ARBA00042372"/>
    </source>
</evidence>
<dbReference type="Gene3D" id="3.30.2350.10">
    <property type="entry name" value="Pseudouridine synthase"/>
    <property type="match status" value="1"/>
</dbReference>
<gene>
    <name evidence="16" type="ORF">HYS17_11790</name>
</gene>
<dbReference type="EMBL" id="CP066681">
    <property type="protein sequence ID" value="QQG36152.1"/>
    <property type="molecule type" value="Genomic_DNA"/>
</dbReference>
<dbReference type="CDD" id="cd02869">
    <property type="entry name" value="PseudoU_synth_RluA_like"/>
    <property type="match status" value="1"/>
</dbReference>
<keyword evidence="1" id="KW-0698">rRNA processing</keyword>
<dbReference type="EC" id="5.4.99.28" evidence="7"/>
<evidence type="ECO:0000313" key="17">
    <source>
        <dbReference type="Proteomes" id="UP000595362"/>
    </source>
</evidence>
<evidence type="ECO:0000256" key="2">
    <source>
        <dbReference type="ARBA" id="ARBA00022694"/>
    </source>
</evidence>
<dbReference type="GO" id="GO:0003723">
    <property type="term" value="F:RNA binding"/>
    <property type="evidence" value="ECO:0007669"/>
    <property type="project" value="InterPro"/>
</dbReference>
<evidence type="ECO:0000313" key="16">
    <source>
        <dbReference type="EMBL" id="QQG36152.1"/>
    </source>
</evidence>
<dbReference type="GO" id="GO:0000455">
    <property type="term" value="P:enzyme-directed rRNA pseudouridine synthesis"/>
    <property type="evidence" value="ECO:0007669"/>
    <property type="project" value="TreeGrafter"/>
</dbReference>
<accession>A0A7T5R256</accession>
<evidence type="ECO:0000256" key="9">
    <source>
        <dbReference type="ARBA" id="ARBA00039988"/>
    </source>
</evidence>
<evidence type="ECO:0000259" key="15">
    <source>
        <dbReference type="Pfam" id="PF00849"/>
    </source>
</evidence>
<comment type="catalytic activity">
    <reaction evidence="5">
        <text>uridine(746) in 23S rRNA = pseudouridine(746) in 23S rRNA</text>
        <dbReference type="Rhea" id="RHEA:42548"/>
        <dbReference type="Rhea" id="RHEA-COMP:10109"/>
        <dbReference type="Rhea" id="RHEA-COMP:10110"/>
        <dbReference type="ChEBI" id="CHEBI:65314"/>
        <dbReference type="ChEBI" id="CHEBI:65315"/>
        <dbReference type="EC" id="5.4.99.29"/>
    </reaction>
</comment>
<reference evidence="16 17" key="1">
    <citation type="submission" date="2020-07" db="EMBL/GenBank/DDBJ databases">
        <title>Huge and variable diversity of episymbiotic CPR bacteria and DPANN archaea in groundwater ecosystems.</title>
        <authorList>
            <person name="He C.Y."/>
            <person name="Keren R."/>
            <person name="Whittaker M."/>
            <person name="Farag I.F."/>
            <person name="Doudna J."/>
            <person name="Cate J.H.D."/>
            <person name="Banfield J.F."/>
        </authorList>
    </citation>
    <scope>NUCLEOTIDE SEQUENCE [LARGE SCALE GENOMIC DNA]</scope>
    <source>
        <strain evidence="16">NC_groundwater_70_Ag_B-0.1um_54_66</strain>
    </source>
</reference>
<evidence type="ECO:0000256" key="12">
    <source>
        <dbReference type="ARBA" id="ARBA00042844"/>
    </source>
</evidence>
<keyword evidence="3" id="KW-0413">Isomerase</keyword>
<proteinExistence type="predicted"/>
<evidence type="ECO:0000256" key="13">
    <source>
        <dbReference type="ARBA" id="ARBA00042883"/>
    </source>
</evidence>
<protein>
    <recommendedName>
        <fullName evidence="9">Dual-specificity RNA pseudouridine synthase RluA</fullName>
        <ecNumber evidence="7">5.4.99.28</ecNumber>
        <ecNumber evidence="8">5.4.99.29</ecNumber>
    </recommendedName>
    <alternativeName>
        <fullName evidence="10">23S rRNA pseudouridine(746) synthase</fullName>
    </alternativeName>
    <alternativeName>
        <fullName evidence="13">Ribosomal large subunit pseudouridine synthase A</fullName>
    </alternativeName>
    <alternativeName>
        <fullName evidence="12">rRNA pseudouridylate synthase A</fullName>
    </alternativeName>
    <alternativeName>
        <fullName evidence="14">rRNA-uridine isomerase A</fullName>
    </alternativeName>
    <alternativeName>
        <fullName evidence="11">tRNA pseudouridine(32) synthase</fullName>
    </alternativeName>
</protein>
<dbReference type="PANTHER" id="PTHR21600:SF91">
    <property type="entry name" value="DUAL-SPECIFICITY RNA PSEUDOURIDINE SYNTHASE RLUA"/>
    <property type="match status" value="1"/>
</dbReference>
<name>A0A7T5R256_9BACT</name>
<evidence type="ECO:0000256" key="4">
    <source>
        <dbReference type="ARBA" id="ARBA00036184"/>
    </source>
</evidence>
<dbReference type="Proteomes" id="UP000595362">
    <property type="component" value="Chromosome"/>
</dbReference>
<evidence type="ECO:0000256" key="3">
    <source>
        <dbReference type="ARBA" id="ARBA00023235"/>
    </source>
</evidence>
<dbReference type="EC" id="5.4.99.29" evidence="8"/>
<feature type="domain" description="Pseudouridine synthase RsuA/RluA-like" evidence="15">
    <location>
        <begin position="27"/>
        <end position="173"/>
    </location>
</feature>
<dbReference type="InterPro" id="IPR006224">
    <property type="entry name" value="PsdUridine_synth_RluA-like_CS"/>
</dbReference>